<proteinExistence type="predicted"/>
<evidence type="ECO:0000313" key="3">
    <source>
        <dbReference type="Proteomes" id="UP000320314"/>
    </source>
</evidence>
<evidence type="ECO:0000256" key="1">
    <source>
        <dbReference type="SAM" id="MobiDB-lite"/>
    </source>
</evidence>
<dbReference type="AlphaFoldDB" id="A0A506UCB8"/>
<name>A0A506UCB8_9HYPH</name>
<dbReference type="InterPro" id="IPR009922">
    <property type="entry name" value="DUF1457"/>
</dbReference>
<reference evidence="2 3" key="1">
    <citation type="submission" date="2019-06" db="EMBL/GenBank/DDBJ databases">
        <authorList>
            <person name="Li M."/>
        </authorList>
    </citation>
    <scope>NUCLEOTIDE SEQUENCE [LARGE SCALE GENOMIC DNA]</scope>
    <source>
        <strain evidence="2 3">BGMRC6574</strain>
    </source>
</reference>
<dbReference type="OrthoDB" id="8480244at2"/>
<feature type="region of interest" description="Disordered" evidence="1">
    <location>
        <begin position="166"/>
        <end position="204"/>
    </location>
</feature>
<accession>A0A506UCB8</accession>
<keyword evidence="3" id="KW-1185">Reference proteome</keyword>
<dbReference type="EMBL" id="VHLH01000004">
    <property type="protein sequence ID" value="TPW31238.1"/>
    <property type="molecule type" value="Genomic_DNA"/>
</dbReference>
<evidence type="ECO:0000313" key="2">
    <source>
        <dbReference type="EMBL" id="TPW31238.1"/>
    </source>
</evidence>
<comment type="caution">
    <text evidence="2">The sequence shown here is derived from an EMBL/GenBank/DDBJ whole genome shotgun (WGS) entry which is preliminary data.</text>
</comment>
<organism evidence="2 3">
    <name type="scientific">Pararhizobium mangrovi</name>
    <dbReference type="NCBI Taxonomy" id="2590452"/>
    <lineage>
        <taxon>Bacteria</taxon>
        <taxon>Pseudomonadati</taxon>
        <taxon>Pseudomonadota</taxon>
        <taxon>Alphaproteobacteria</taxon>
        <taxon>Hyphomicrobiales</taxon>
        <taxon>Rhizobiaceae</taxon>
        <taxon>Rhizobium/Agrobacterium group</taxon>
        <taxon>Pararhizobium</taxon>
    </lineage>
</organism>
<sequence>MGTLMRHTASLHVFAYWNRLRAGRLAPDRHEIAPSELKSHLPHVFMATRPQDDAPLAFRLAGTAICGMMGRELRGSRVHALWSPDEHEAIDGALEGVLKTGRVAVLGLYGFSTLGRRAEFEMTAMPLAGEDGIERLFGTLVPLTRPYWLEIDTLTGFVTTALDTFAPDEDPPSATQVPSAGDTQRVDEVSPRAMAPSPRTTALSPRAIRRRRFGLIRGGRQDG</sequence>
<dbReference type="Pfam" id="PF07310">
    <property type="entry name" value="PAS_5"/>
    <property type="match status" value="1"/>
</dbReference>
<protein>
    <submittedName>
        <fullName evidence="2">PAS domain-containing protein</fullName>
    </submittedName>
</protein>
<gene>
    <name evidence="2" type="ORF">FJU11_03300</name>
</gene>
<dbReference type="Proteomes" id="UP000320314">
    <property type="component" value="Unassembled WGS sequence"/>
</dbReference>
<feature type="compositionally biased region" description="Polar residues" evidence="1">
    <location>
        <begin position="173"/>
        <end position="182"/>
    </location>
</feature>